<evidence type="ECO:0000256" key="2">
    <source>
        <dbReference type="ARBA" id="ARBA00004170"/>
    </source>
</evidence>
<proteinExistence type="inferred from homology"/>
<dbReference type="FunFam" id="1.10.287.80:FF:000001">
    <property type="entry name" value="ATP synthase gamma chain"/>
    <property type="match status" value="1"/>
</dbReference>
<dbReference type="EMBL" id="UOGA01000003">
    <property type="protein sequence ID" value="VAX14712.1"/>
    <property type="molecule type" value="Genomic_DNA"/>
</dbReference>
<dbReference type="PRINTS" id="PR00126">
    <property type="entry name" value="ATPASEGAMMA"/>
</dbReference>
<comment type="function">
    <text evidence="1">Produces ATP from ADP in the presence of a proton gradient across the membrane. The gamma chain is believed to be important in regulating ATPase activity and the flow of protons through the CF(0) complex.</text>
</comment>
<dbReference type="InterPro" id="IPR035968">
    <property type="entry name" value="ATP_synth_F1_ATPase_gsu"/>
</dbReference>
<gene>
    <name evidence="13" type="ORF">MNBD_NITROSPINAE04-2094</name>
</gene>
<dbReference type="CDD" id="cd12151">
    <property type="entry name" value="F1-ATPase_gamma"/>
    <property type="match status" value="1"/>
</dbReference>
<keyword evidence="10" id="KW-0139">CF(1)</keyword>
<dbReference type="FunFam" id="1.10.287.80:FF:000003">
    <property type="entry name" value="ATP synthase gamma chain, chloroplastic"/>
    <property type="match status" value="1"/>
</dbReference>
<dbReference type="InterPro" id="IPR000131">
    <property type="entry name" value="ATP_synth_F1_gsu"/>
</dbReference>
<reference evidence="13" key="1">
    <citation type="submission" date="2018-06" db="EMBL/GenBank/DDBJ databases">
        <authorList>
            <person name="Zhirakovskaya E."/>
        </authorList>
    </citation>
    <scope>NUCLEOTIDE SEQUENCE</scope>
</reference>
<dbReference type="InterPro" id="IPR023632">
    <property type="entry name" value="ATP_synth_F1_gsu_CS"/>
</dbReference>
<dbReference type="GO" id="GO:0046933">
    <property type="term" value="F:proton-transporting ATP synthase activity, rotational mechanism"/>
    <property type="evidence" value="ECO:0007669"/>
    <property type="project" value="InterPro"/>
</dbReference>
<evidence type="ECO:0000256" key="10">
    <source>
        <dbReference type="ARBA" id="ARBA00023196"/>
    </source>
</evidence>
<protein>
    <submittedName>
        <fullName evidence="13">ATP synthase gamma chain</fullName>
        <ecNumber evidence="13">3.6.3.14</ecNumber>
    </submittedName>
</protein>
<dbReference type="GO" id="GO:0016787">
    <property type="term" value="F:hydrolase activity"/>
    <property type="evidence" value="ECO:0007669"/>
    <property type="project" value="UniProtKB-KW"/>
</dbReference>
<keyword evidence="7" id="KW-0375">Hydrogen ion transport</keyword>
<keyword evidence="5" id="KW-1003">Cell membrane</keyword>
<dbReference type="NCBIfam" id="TIGR01146">
    <property type="entry name" value="ATPsyn_F1gamma"/>
    <property type="match status" value="1"/>
</dbReference>
<dbReference type="PROSITE" id="PS00153">
    <property type="entry name" value="ATPASE_GAMMA"/>
    <property type="match status" value="1"/>
</dbReference>
<evidence type="ECO:0000256" key="7">
    <source>
        <dbReference type="ARBA" id="ARBA00022781"/>
    </source>
</evidence>
<keyword evidence="4" id="KW-0813">Transport</keyword>
<evidence type="ECO:0000256" key="1">
    <source>
        <dbReference type="ARBA" id="ARBA00003456"/>
    </source>
</evidence>
<sequence length="288" mass="31822">MPNLKDIKRSITSVKNTKQITKAMKLVAAAKLRRAQEAVEAARPYAAKMVELMTGIAARSNSESHPLLSRRDVENILIVVLTGDKGLCGPFNNSILKTAQKIIEESEGKGIHLLLVGKKSVDFFRRRPFKIMKSIVDYGKRINNAMAEEIADEVMEAFTLEKADVVYLVYNKFKNVVVQEPQAVSLLPLQLPPADKGGQSQAVDYEYEPSAEEILDDLLKSYVVSHIYHAMLESAASEHGARMTAMDAATRNASEMIDELTLKYNRARQAAITTELIEVVTGADALEG</sequence>
<dbReference type="HAMAP" id="MF_00815">
    <property type="entry name" value="ATP_synth_gamma_bact"/>
    <property type="match status" value="1"/>
</dbReference>
<keyword evidence="13" id="KW-0378">Hydrolase</keyword>
<evidence type="ECO:0000256" key="9">
    <source>
        <dbReference type="ARBA" id="ARBA00023136"/>
    </source>
</evidence>
<name>A0A3B1BF22_9ZZZZ</name>
<evidence type="ECO:0000313" key="13">
    <source>
        <dbReference type="EMBL" id="VAX14712.1"/>
    </source>
</evidence>
<evidence type="ECO:0000256" key="8">
    <source>
        <dbReference type="ARBA" id="ARBA00023065"/>
    </source>
</evidence>
<comment type="similarity">
    <text evidence="3">Belongs to the ATPase gamma chain family.</text>
</comment>
<dbReference type="AlphaFoldDB" id="A0A3B1BF22"/>
<keyword evidence="9" id="KW-0472">Membrane</keyword>
<dbReference type="PIRSF" id="PIRSF039089">
    <property type="entry name" value="ATP_synthase_gamma"/>
    <property type="match status" value="1"/>
</dbReference>
<dbReference type="Gene3D" id="1.10.287.80">
    <property type="entry name" value="ATP synthase, gamma subunit, helix hairpin domain"/>
    <property type="match status" value="1"/>
</dbReference>
<keyword evidence="11" id="KW-0066">ATP synthesis</keyword>
<evidence type="ECO:0000256" key="5">
    <source>
        <dbReference type="ARBA" id="ARBA00022475"/>
    </source>
</evidence>
<dbReference type="PANTHER" id="PTHR11693:SF22">
    <property type="entry name" value="ATP SYNTHASE SUBUNIT GAMMA, MITOCHONDRIAL"/>
    <property type="match status" value="1"/>
</dbReference>
<organism evidence="13">
    <name type="scientific">hydrothermal vent metagenome</name>
    <dbReference type="NCBI Taxonomy" id="652676"/>
    <lineage>
        <taxon>unclassified sequences</taxon>
        <taxon>metagenomes</taxon>
        <taxon>ecological metagenomes</taxon>
    </lineage>
</organism>
<evidence type="ECO:0000256" key="6">
    <source>
        <dbReference type="ARBA" id="ARBA00022519"/>
    </source>
</evidence>
<keyword evidence="8" id="KW-0406">Ion transport</keyword>
<evidence type="ECO:0000256" key="3">
    <source>
        <dbReference type="ARBA" id="ARBA00007681"/>
    </source>
</evidence>
<dbReference type="GO" id="GO:0045259">
    <property type="term" value="C:proton-transporting ATP synthase complex"/>
    <property type="evidence" value="ECO:0007669"/>
    <property type="project" value="UniProtKB-KW"/>
</dbReference>
<dbReference type="PANTHER" id="PTHR11693">
    <property type="entry name" value="ATP SYNTHASE GAMMA CHAIN"/>
    <property type="match status" value="1"/>
</dbReference>
<comment type="subcellular location">
    <subcellularLocation>
        <location evidence="2">Membrane</location>
        <topology evidence="2">Peripheral membrane protein</topology>
    </subcellularLocation>
    <subcellularLocation>
        <location evidence="12">Thylakoid</location>
    </subcellularLocation>
</comment>
<keyword evidence="6" id="KW-0997">Cell inner membrane</keyword>
<evidence type="ECO:0000256" key="12">
    <source>
        <dbReference type="ARBA" id="ARBA00060385"/>
    </source>
</evidence>
<dbReference type="EC" id="3.6.3.14" evidence="13"/>
<dbReference type="SUPFAM" id="SSF52943">
    <property type="entry name" value="ATP synthase (F1-ATPase), gamma subunit"/>
    <property type="match status" value="1"/>
</dbReference>
<dbReference type="Gene3D" id="3.40.1380.10">
    <property type="match status" value="1"/>
</dbReference>
<dbReference type="GO" id="GO:0009579">
    <property type="term" value="C:thylakoid"/>
    <property type="evidence" value="ECO:0007669"/>
    <property type="project" value="UniProtKB-SubCell"/>
</dbReference>
<dbReference type="Pfam" id="PF00231">
    <property type="entry name" value="ATP-synt"/>
    <property type="match status" value="1"/>
</dbReference>
<evidence type="ECO:0000256" key="11">
    <source>
        <dbReference type="ARBA" id="ARBA00023310"/>
    </source>
</evidence>
<evidence type="ECO:0000256" key="4">
    <source>
        <dbReference type="ARBA" id="ARBA00022448"/>
    </source>
</evidence>
<accession>A0A3B1BF22</accession>
<dbReference type="GO" id="GO:0005739">
    <property type="term" value="C:mitochondrion"/>
    <property type="evidence" value="ECO:0007669"/>
    <property type="project" value="UniProtKB-ARBA"/>
</dbReference>